<evidence type="ECO:0000256" key="4">
    <source>
        <dbReference type="ARBA" id="ARBA00013935"/>
    </source>
</evidence>
<dbReference type="PANTHER" id="PTHR28672">
    <property type="entry name" value="ANAPHASE-PROMOTING COMPLEX SUBUNIT 13"/>
    <property type="match status" value="1"/>
</dbReference>
<dbReference type="GO" id="GO:0008270">
    <property type="term" value="F:zinc ion binding"/>
    <property type="evidence" value="ECO:0007669"/>
    <property type="project" value="UniProtKB-KW"/>
</dbReference>
<evidence type="ECO:0000256" key="14">
    <source>
        <dbReference type="ARBA" id="ARBA00045696"/>
    </source>
</evidence>
<evidence type="ECO:0000256" key="2">
    <source>
        <dbReference type="ARBA" id="ARBA00004906"/>
    </source>
</evidence>
<dbReference type="InterPro" id="IPR035896">
    <property type="entry name" value="AN1-like_Znf"/>
</dbReference>
<dbReference type="GO" id="GO:0070979">
    <property type="term" value="P:protein K11-linked ubiquitination"/>
    <property type="evidence" value="ECO:0007669"/>
    <property type="project" value="TreeGrafter"/>
</dbReference>
<dbReference type="Proteomes" id="UP000215335">
    <property type="component" value="Unassembled WGS sequence"/>
</dbReference>
<evidence type="ECO:0000256" key="6">
    <source>
        <dbReference type="ARBA" id="ARBA00022723"/>
    </source>
</evidence>
<comment type="subcellular location">
    <subcellularLocation>
        <location evidence="1">Nucleus</location>
    </subcellularLocation>
</comment>
<dbReference type="AlphaFoldDB" id="A0A232EDF1"/>
<name>A0A232EDF1_9HYME</name>
<comment type="similarity">
    <text evidence="3">Belongs to the APC13 family.</text>
</comment>
<dbReference type="InterPro" id="IPR057358">
    <property type="entry name" value="UBL_ZFAND1-like"/>
</dbReference>
<comment type="pathway">
    <text evidence="2">Protein modification; protein ubiquitination.</text>
</comment>
<keyword evidence="12" id="KW-0131">Cell cycle</keyword>
<evidence type="ECO:0000256" key="8">
    <source>
        <dbReference type="ARBA" id="ARBA00022776"/>
    </source>
</evidence>
<evidence type="ECO:0000256" key="11">
    <source>
        <dbReference type="ARBA" id="ARBA00023242"/>
    </source>
</evidence>
<protein>
    <recommendedName>
        <fullName evidence="4">Anaphase-promoting complex subunit 13</fullName>
    </recommendedName>
    <alternativeName>
        <fullName evidence="13">Cyclosome subunit 13</fullName>
    </alternativeName>
</protein>
<dbReference type="Gene3D" id="4.10.1110.10">
    <property type="entry name" value="AN1-like Zinc finger"/>
    <property type="match status" value="1"/>
</dbReference>
<evidence type="ECO:0000256" key="13">
    <source>
        <dbReference type="ARBA" id="ARBA00031338"/>
    </source>
</evidence>
<evidence type="ECO:0000256" key="7">
    <source>
        <dbReference type="ARBA" id="ARBA00022771"/>
    </source>
</evidence>
<dbReference type="GO" id="GO:0005680">
    <property type="term" value="C:anaphase-promoting complex"/>
    <property type="evidence" value="ECO:0007669"/>
    <property type="project" value="InterPro"/>
</dbReference>
<keyword evidence="5" id="KW-0132">Cell division</keyword>
<keyword evidence="9" id="KW-0833">Ubl conjugation pathway</keyword>
<dbReference type="PANTHER" id="PTHR28672:SF1">
    <property type="entry name" value="ANAPHASE-PROMOTING COMPLEX SUBUNIT 13"/>
    <property type="match status" value="1"/>
</dbReference>
<keyword evidence="10" id="KW-0862">Zinc</keyword>
<evidence type="ECO:0000256" key="12">
    <source>
        <dbReference type="ARBA" id="ARBA00023306"/>
    </source>
</evidence>
<comment type="function">
    <text evidence="14">Component of the anaphase promoting complex/cyclosome (APC/C), a cell cycle-regulated E3 ubiquitin ligase that controls progression through mitosis and the G1 phase of the cell cycle. The APC/C complex acts by mediating ubiquitination and subsequent degradation of target proteins: it mainly mediates the formation of 'Lys-11'-linked polyubiquitin chains and, to a lower extent, the formation of 'Lys-48'- and 'Lys-63'-linked polyubiquitin chains. The APC/C complex catalyzes assembly of branched 'Lys-11'-/'Lys-48'-linked branched ubiquitin chains on target proteins.</text>
</comment>
<keyword evidence="6" id="KW-0479">Metal-binding</keyword>
<evidence type="ECO:0000256" key="1">
    <source>
        <dbReference type="ARBA" id="ARBA00004123"/>
    </source>
</evidence>
<dbReference type="EMBL" id="NNAY01006739">
    <property type="protein sequence ID" value="OXU16364.1"/>
    <property type="molecule type" value="Genomic_DNA"/>
</dbReference>
<evidence type="ECO:0000313" key="18">
    <source>
        <dbReference type="Proteomes" id="UP000215335"/>
    </source>
</evidence>
<gene>
    <name evidence="17" type="ORF">TSAR_007343</name>
</gene>
<keyword evidence="11" id="KW-0539">Nucleus</keyword>
<evidence type="ECO:0000256" key="5">
    <source>
        <dbReference type="ARBA" id="ARBA00022618"/>
    </source>
</evidence>
<dbReference type="OrthoDB" id="25675at2759"/>
<evidence type="ECO:0000256" key="3">
    <source>
        <dbReference type="ARBA" id="ARBA00006940"/>
    </source>
</evidence>
<keyword evidence="7 15" id="KW-0863">Zinc-finger</keyword>
<dbReference type="SMART" id="SM00154">
    <property type="entry name" value="ZnF_AN1"/>
    <property type="match status" value="1"/>
</dbReference>
<reference evidence="17 18" key="1">
    <citation type="journal article" date="2017" name="Curr. Biol.">
        <title>The Evolution of Venom by Co-option of Single-Copy Genes.</title>
        <authorList>
            <person name="Martinson E.O."/>
            <person name="Mrinalini"/>
            <person name="Kelkar Y.D."/>
            <person name="Chang C.H."/>
            <person name="Werren J.H."/>
        </authorList>
    </citation>
    <scope>NUCLEOTIDE SEQUENCE [LARGE SCALE GENOMIC DNA]</scope>
    <source>
        <strain evidence="17 18">Alberta</strain>
        <tissue evidence="17">Whole body</tissue>
    </source>
</reference>
<dbReference type="InterPro" id="IPR000058">
    <property type="entry name" value="Znf_AN1"/>
</dbReference>
<sequence>MDSQVCGDGRLLDLIDEEWRKDKLPIDEILVPISELPDPESDNGDSHMTLKELEQKWNNLALGTLSVQCFIKECNQLDFLPLDCKYCKNIFCKNHFNTASHSCPQLAENVAENTGKANLFHCSQMQCTTKSAVEMTCDTRQSELERWSKPKEEFLETKKIVDTELRNKLKKSKNSALAIKVQLMKLKNKSVGPSIVPVGDRCYFSVHPPINNGSKIFDGSRGAYVSVNWSIGKVIDSISNSLNIPNSNNLANVQKLRMFHYLNGNIVTSQMDIILSELFRIGSLVDGQDIILEYSTNDRVDFSLYK</sequence>
<dbReference type="GO" id="GO:0051301">
    <property type="term" value="P:cell division"/>
    <property type="evidence" value="ECO:0007669"/>
    <property type="project" value="UniProtKB-KW"/>
</dbReference>
<evidence type="ECO:0000313" key="17">
    <source>
        <dbReference type="EMBL" id="OXU16364.1"/>
    </source>
</evidence>
<keyword evidence="18" id="KW-1185">Reference proteome</keyword>
<evidence type="ECO:0000256" key="9">
    <source>
        <dbReference type="ARBA" id="ARBA00022786"/>
    </source>
</evidence>
<dbReference type="PROSITE" id="PS51039">
    <property type="entry name" value="ZF_AN1"/>
    <property type="match status" value="1"/>
</dbReference>
<dbReference type="SUPFAM" id="SSF118310">
    <property type="entry name" value="AN1-like Zinc finger"/>
    <property type="match status" value="1"/>
</dbReference>
<dbReference type="InterPro" id="IPR008401">
    <property type="entry name" value="Apc13"/>
</dbReference>
<feature type="domain" description="AN1-type" evidence="16">
    <location>
        <begin position="63"/>
        <end position="111"/>
    </location>
</feature>
<organism evidence="17 18">
    <name type="scientific">Trichomalopsis sarcophagae</name>
    <dbReference type="NCBI Taxonomy" id="543379"/>
    <lineage>
        <taxon>Eukaryota</taxon>
        <taxon>Metazoa</taxon>
        <taxon>Ecdysozoa</taxon>
        <taxon>Arthropoda</taxon>
        <taxon>Hexapoda</taxon>
        <taxon>Insecta</taxon>
        <taxon>Pterygota</taxon>
        <taxon>Neoptera</taxon>
        <taxon>Endopterygota</taxon>
        <taxon>Hymenoptera</taxon>
        <taxon>Apocrita</taxon>
        <taxon>Proctotrupomorpha</taxon>
        <taxon>Chalcidoidea</taxon>
        <taxon>Pteromalidae</taxon>
        <taxon>Pteromalinae</taxon>
        <taxon>Trichomalopsis</taxon>
    </lineage>
</organism>
<dbReference type="Pfam" id="PF25327">
    <property type="entry name" value="UBL_ZFAND1"/>
    <property type="match status" value="1"/>
</dbReference>
<evidence type="ECO:0000259" key="16">
    <source>
        <dbReference type="PROSITE" id="PS51039"/>
    </source>
</evidence>
<evidence type="ECO:0000256" key="10">
    <source>
        <dbReference type="ARBA" id="ARBA00022833"/>
    </source>
</evidence>
<evidence type="ECO:0000256" key="15">
    <source>
        <dbReference type="PROSITE-ProRule" id="PRU00449"/>
    </source>
</evidence>
<comment type="caution">
    <text evidence="17">The sequence shown here is derived from an EMBL/GenBank/DDBJ whole genome shotgun (WGS) entry which is preliminary data.</text>
</comment>
<dbReference type="Pfam" id="PF05839">
    <property type="entry name" value="Apc13p"/>
    <property type="match status" value="1"/>
</dbReference>
<keyword evidence="8" id="KW-0498">Mitosis</keyword>
<proteinExistence type="inferred from homology"/>
<accession>A0A232EDF1</accession>
<dbReference type="Pfam" id="PF01428">
    <property type="entry name" value="zf-AN1"/>
    <property type="match status" value="1"/>
</dbReference>
<dbReference type="STRING" id="543379.A0A232EDF1"/>